<evidence type="ECO:0000256" key="2">
    <source>
        <dbReference type="ARBA" id="ARBA00022771"/>
    </source>
</evidence>
<evidence type="ECO:0000313" key="7">
    <source>
        <dbReference type="EMBL" id="GAA4926695.1"/>
    </source>
</evidence>
<keyword evidence="3" id="KW-0862">Zinc</keyword>
<organism evidence="7 8">
    <name type="scientific">Streptomonospora halophila</name>
    <dbReference type="NCBI Taxonomy" id="427369"/>
    <lineage>
        <taxon>Bacteria</taxon>
        <taxon>Bacillati</taxon>
        <taxon>Actinomycetota</taxon>
        <taxon>Actinomycetes</taxon>
        <taxon>Streptosporangiales</taxon>
        <taxon>Nocardiopsidaceae</taxon>
        <taxon>Streptomonospora</taxon>
    </lineage>
</organism>
<keyword evidence="1" id="KW-0479">Metal-binding</keyword>
<proteinExistence type="predicted"/>
<dbReference type="Gene3D" id="1.20.120.910">
    <property type="entry name" value="DksA, coiled-coil domain"/>
    <property type="match status" value="1"/>
</dbReference>
<evidence type="ECO:0000256" key="5">
    <source>
        <dbReference type="SAM" id="MobiDB-lite"/>
    </source>
</evidence>
<evidence type="ECO:0000256" key="4">
    <source>
        <dbReference type="PROSITE-ProRule" id="PRU00510"/>
    </source>
</evidence>
<evidence type="ECO:0000256" key="3">
    <source>
        <dbReference type="ARBA" id="ARBA00022833"/>
    </source>
</evidence>
<dbReference type="Proteomes" id="UP001499993">
    <property type="component" value="Unassembled WGS sequence"/>
</dbReference>
<feature type="compositionally biased region" description="Basic and acidic residues" evidence="5">
    <location>
        <begin position="10"/>
        <end position="22"/>
    </location>
</feature>
<comment type="caution">
    <text evidence="7">The sequence shown here is derived from an EMBL/GenBank/DDBJ whole genome shotgun (WGS) entry which is preliminary data.</text>
</comment>
<dbReference type="SUPFAM" id="SSF57716">
    <property type="entry name" value="Glucocorticoid receptor-like (DNA-binding domain)"/>
    <property type="match status" value="1"/>
</dbReference>
<protein>
    <submittedName>
        <fullName evidence="7">TraR/DksA C4-type zinc finger protein</fullName>
    </submittedName>
</protein>
<keyword evidence="8" id="KW-1185">Reference proteome</keyword>
<dbReference type="InterPro" id="IPR000962">
    <property type="entry name" value="Znf_DskA_TraR"/>
</dbReference>
<dbReference type="PANTHER" id="PTHR33823">
    <property type="entry name" value="RNA POLYMERASE-BINDING TRANSCRIPTION FACTOR DKSA-RELATED"/>
    <property type="match status" value="1"/>
</dbReference>
<dbReference type="PROSITE" id="PS51128">
    <property type="entry name" value="ZF_DKSA_2"/>
    <property type="match status" value="1"/>
</dbReference>
<evidence type="ECO:0000313" key="8">
    <source>
        <dbReference type="Proteomes" id="UP001499993"/>
    </source>
</evidence>
<evidence type="ECO:0000259" key="6">
    <source>
        <dbReference type="Pfam" id="PF01258"/>
    </source>
</evidence>
<feature type="domain" description="Zinc finger DksA/TraR C4-type" evidence="6">
    <location>
        <begin position="101"/>
        <end position="128"/>
    </location>
</feature>
<name>A0ABP9G2Q3_9ACTN</name>
<dbReference type="PROSITE" id="PS01102">
    <property type="entry name" value="ZF_DKSA_1"/>
    <property type="match status" value="1"/>
</dbReference>
<dbReference type="EMBL" id="BAABIK010000001">
    <property type="protein sequence ID" value="GAA4926695.1"/>
    <property type="molecule type" value="Genomic_DNA"/>
</dbReference>
<evidence type="ECO:0000256" key="1">
    <source>
        <dbReference type="ARBA" id="ARBA00022723"/>
    </source>
</evidence>
<gene>
    <name evidence="7" type="ORF">GCM10023224_01890</name>
</gene>
<accession>A0ABP9G2Q3</accession>
<sequence length="138" mass="15074">MACTMDEAAEPERPGTDHRAAAERIRQARAEAEGLAESLMRQWDGVVEAAALTGNDDEHDPEGPTIAYERQQLQAMRDRVRGELTDLDRAAQRLRDGVYWTCEGCGGPIAAARLSARPTARTCIGCASPGTAQTRHRR</sequence>
<feature type="zinc finger region" description="dksA C4-type" evidence="4">
    <location>
        <begin position="102"/>
        <end position="126"/>
    </location>
</feature>
<keyword evidence="2" id="KW-0863">Zinc-finger</keyword>
<dbReference type="Pfam" id="PF01258">
    <property type="entry name" value="zf-dskA_traR"/>
    <property type="match status" value="1"/>
</dbReference>
<reference evidence="8" key="1">
    <citation type="journal article" date="2019" name="Int. J. Syst. Evol. Microbiol.">
        <title>The Global Catalogue of Microorganisms (GCM) 10K type strain sequencing project: providing services to taxonomists for standard genome sequencing and annotation.</title>
        <authorList>
            <consortium name="The Broad Institute Genomics Platform"/>
            <consortium name="The Broad Institute Genome Sequencing Center for Infectious Disease"/>
            <person name="Wu L."/>
            <person name="Ma J."/>
        </authorList>
    </citation>
    <scope>NUCLEOTIDE SEQUENCE [LARGE SCALE GENOMIC DNA]</scope>
    <source>
        <strain evidence="8">JCM 18123</strain>
    </source>
</reference>
<feature type="region of interest" description="Disordered" evidence="5">
    <location>
        <begin position="1"/>
        <end position="22"/>
    </location>
</feature>
<dbReference type="InterPro" id="IPR020458">
    <property type="entry name" value="Znf_DskA_TraR_CS"/>
</dbReference>
<dbReference type="PANTHER" id="PTHR33823:SF4">
    <property type="entry name" value="GENERAL STRESS PROTEIN 16O"/>
    <property type="match status" value="1"/>
</dbReference>